<dbReference type="Gene3D" id="3.40.190.10">
    <property type="entry name" value="Periplasmic binding protein-like II"/>
    <property type="match status" value="2"/>
</dbReference>
<evidence type="ECO:0000256" key="4">
    <source>
        <dbReference type="ARBA" id="ARBA00023163"/>
    </source>
</evidence>
<keyword evidence="7" id="KW-1185">Reference proteome</keyword>
<dbReference type="SUPFAM" id="SSF53850">
    <property type="entry name" value="Periplasmic binding protein-like II"/>
    <property type="match status" value="1"/>
</dbReference>
<accession>A0A1N7RVD0</accession>
<gene>
    <name evidence="6" type="ORF">BN2476_210023</name>
</gene>
<keyword evidence="2" id="KW-0805">Transcription regulation</keyword>
<dbReference type="GO" id="GO:0003677">
    <property type="term" value="F:DNA binding"/>
    <property type="evidence" value="ECO:0007669"/>
    <property type="project" value="UniProtKB-KW"/>
</dbReference>
<comment type="caution">
    <text evidence="6">The sequence shown here is derived from an EMBL/GenBank/DDBJ whole genome shotgun (WGS) entry which is preliminary data.</text>
</comment>
<dbReference type="GO" id="GO:0003700">
    <property type="term" value="F:DNA-binding transcription factor activity"/>
    <property type="evidence" value="ECO:0007669"/>
    <property type="project" value="InterPro"/>
</dbReference>
<dbReference type="Proteomes" id="UP000195569">
    <property type="component" value="Unassembled WGS sequence"/>
</dbReference>
<dbReference type="EMBL" id="CYGY02000021">
    <property type="protein sequence ID" value="SIT39062.1"/>
    <property type="molecule type" value="Genomic_DNA"/>
</dbReference>
<evidence type="ECO:0000259" key="5">
    <source>
        <dbReference type="PROSITE" id="PS50931"/>
    </source>
</evidence>
<keyword evidence="4" id="KW-0804">Transcription</keyword>
<dbReference type="InterPro" id="IPR005119">
    <property type="entry name" value="LysR_subst-bd"/>
</dbReference>
<feature type="domain" description="HTH lysR-type" evidence="5">
    <location>
        <begin position="3"/>
        <end position="61"/>
    </location>
</feature>
<protein>
    <submittedName>
        <fullName evidence="6">LysR-family transcriptional regulator</fullName>
    </submittedName>
</protein>
<dbReference type="RefSeq" id="WP_087733871.1">
    <property type="nucleotide sequence ID" value="NZ_CYGY02000021.1"/>
</dbReference>
<comment type="similarity">
    <text evidence="1">Belongs to the LysR transcriptional regulatory family.</text>
</comment>
<dbReference type="SUPFAM" id="SSF46785">
    <property type="entry name" value="Winged helix' DNA-binding domain"/>
    <property type="match status" value="1"/>
</dbReference>
<dbReference type="PANTHER" id="PTHR30419">
    <property type="entry name" value="HTH-TYPE TRANSCRIPTIONAL REGULATOR YBHD"/>
    <property type="match status" value="1"/>
</dbReference>
<name>A0A1N7RVD0_9BURK</name>
<dbReference type="AlphaFoldDB" id="A0A1N7RVD0"/>
<evidence type="ECO:0000313" key="7">
    <source>
        <dbReference type="Proteomes" id="UP000195569"/>
    </source>
</evidence>
<proteinExistence type="inferred from homology"/>
<evidence type="ECO:0000313" key="6">
    <source>
        <dbReference type="EMBL" id="SIT39062.1"/>
    </source>
</evidence>
<keyword evidence="3" id="KW-0238">DNA-binding</keyword>
<dbReference type="OrthoDB" id="8679465at2"/>
<evidence type="ECO:0000256" key="3">
    <source>
        <dbReference type="ARBA" id="ARBA00023125"/>
    </source>
</evidence>
<dbReference type="InterPro" id="IPR000847">
    <property type="entry name" value="LysR_HTH_N"/>
</dbReference>
<dbReference type="Pfam" id="PF03466">
    <property type="entry name" value="LysR_substrate"/>
    <property type="match status" value="1"/>
</dbReference>
<evidence type="ECO:0000256" key="2">
    <source>
        <dbReference type="ARBA" id="ARBA00023015"/>
    </source>
</evidence>
<dbReference type="InterPro" id="IPR036388">
    <property type="entry name" value="WH-like_DNA-bd_sf"/>
</dbReference>
<reference evidence="6" key="1">
    <citation type="submission" date="2016-12" db="EMBL/GenBank/DDBJ databases">
        <authorList>
            <person name="Moulin L."/>
        </authorList>
    </citation>
    <scope>NUCLEOTIDE SEQUENCE [LARGE SCALE GENOMIC DNA]</scope>
    <source>
        <strain evidence="6">STM 7183</strain>
    </source>
</reference>
<dbReference type="Gene3D" id="1.10.10.10">
    <property type="entry name" value="Winged helix-like DNA-binding domain superfamily/Winged helix DNA-binding domain"/>
    <property type="match status" value="1"/>
</dbReference>
<organism evidence="6 7">
    <name type="scientific">Paraburkholderia piptadeniae</name>
    <dbReference type="NCBI Taxonomy" id="1701573"/>
    <lineage>
        <taxon>Bacteria</taxon>
        <taxon>Pseudomonadati</taxon>
        <taxon>Pseudomonadota</taxon>
        <taxon>Betaproteobacteria</taxon>
        <taxon>Burkholderiales</taxon>
        <taxon>Burkholderiaceae</taxon>
        <taxon>Paraburkholderia</taxon>
    </lineage>
</organism>
<dbReference type="GO" id="GO:0005829">
    <property type="term" value="C:cytosol"/>
    <property type="evidence" value="ECO:0007669"/>
    <property type="project" value="TreeGrafter"/>
</dbReference>
<sequence>MKFTLRQLAYIESAAKHQSIAMAAKESRISQSSISGAIDDFESTYSVQLFVRHPSKGLNLTSSGRALVDKISHLLRQVETVDAELLGLHEHVTGELNLGCFAPLAPLVLPSILRALTVRYPELSIRVHEGDLRHVNGLLDKGEADVILSYDLGLSEGVSFEKLGEARPHAIFNEAHPMAKSERVSIHDLVSEPMILLDLPESRTYFDILFKSADALPKVVYRTETYETVRSFVSAGLGYSILNVRPAIDHAYTGNRIVCVPLDGQLPVPAVGIGVRPNDCLTRATREFVEECRTFFSLLHRDLLFVS</sequence>
<dbReference type="Pfam" id="PF00126">
    <property type="entry name" value="HTH_1"/>
    <property type="match status" value="1"/>
</dbReference>
<dbReference type="PROSITE" id="PS50931">
    <property type="entry name" value="HTH_LYSR"/>
    <property type="match status" value="1"/>
</dbReference>
<evidence type="ECO:0000256" key="1">
    <source>
        <dbReference type="ARBA" id="ARBA00009437"/>
    </source>
</evidence>
<dbReference type="InterPro" id="IPR036390">
    <property type="entry name" value="WH_DNA-bd_sf"/>
</dbReference>
<dbReference type="InterPro" id="IPR050950">
    <property type="entry name" value="HTH-type_LysR_regulators"/>
</dbReference>